<keyword evidence="6 7" id="KW-0472">Membrane</keyword>
<evidence type="ECO:0000256" key="5">
    <source>
        <dbReference type="ARBA" id="ARBA00022989"/>
    </source>
</evidence>
<evidence type="ECO:0000256" key="4">
    <source>
        <dbReference type="ARBA" id="ARBA00022692"/>
    </source>
</evidence>
<evidence type="ECO:0000256" key="6">
    <source>
        <dbReference type="ARBA" id="ARBA00023136"/>
    </source>
</evidence>
<dbReference type="PROSITE" id="PS50928">
    <property type="entry name" value="ABC_TM1"/>
    <property type="match status" value="1"/>
</dbReference>
<keyword evidence="4 7" id="KW-0812">Transmembrane</keyword>
<proteinExistence type="inferred from homology"/>
<dbReference type="EMBL" id="AP023368">
    <property type="protein sequence ID" value="BCJ97122.1"/>
    <property type="molecule type" value="Genomic_DNA"/>
</dbReference>
<sequence>MQNKTKYKVNHKRKRLSHWRLYLMLLPPVIYLIIFKYWPIYGLQIAFREYTPVLGFSGSPWVGLKHFKNFFSSYQFVRLLSNTLILGTISLIASIPCPIILALSINAAKQRKLAKAVQLITYAPYFISTVILVSLVTQLLAVRGGMFNVVRGWMGMDAVNLLSDPGAFRPIYILSGIWQGTGYGAIIYLASLAGVSPDLYEAAKLDGATIMQRIRYIDLPSIMPVVVILAIMNCGSIINVGFEKVLLLQNQMNMSTSDVISTYVYRIGIGSSQFSYSTAIGLFNSIVSVILLLLVNWFSKKATETSLF</sequence>
<dbReference type="GO" id="GO:0005886">
    <property type="term" value="C:plasma membrane"/>
    <property type="evidence" value="ECO:0007669"/>
    <property type="project" value="UniProtKB-SubCell"/>
</dbReference>
<dbReference type="AlphaFoldDB" id="A0A7I8DFG5"/>
<keyword evidence="5 7" id="KW-1133">Transmembrane helix</keyword>
<dbReference type="Proteomes" id="UP000515703">
    <property type="component" value="Chromosome"/>
</dbReference>
<evidence type="ECO:0000313" key="9">
    <source>
        <dbReference type="EMBL" id="BCJ97122.1"/>
    </source>
</evidence>
<dbReference type="PANTHER" id="PTHR43227:SF11">
    <property type="entry name" value="BLL4140 PROTEIN"/>
    <property type="match status" value="1"/>
</dbReference>
<evidence type="ECO:0000256" key="7">
    <source>
        <dbReference type="RuleBase" id="RU363032"/>
    </source>
</evidence>
<feature type="domain" description="ABC transmembrane type-1" evidence="8">
    <location>
        <begin position="80"/>
        <end position="295"/>
    </location>
</feature>
<evidence type="ECO:0000313" key="10">
    <source>
        <dbReference type="Proteomes" id="UP000515703"/>
    </source>
</evidence>
<organism evidence="9 10">
    <name type="scientific">Anaerocolumna chitinilytica</name>
    <dbReference type="NCBI Taxonomy" id="1727145"/>
    <lineage>
        <taxon>Bacteria</taxon>
        <taxon>Bacillati</taxon>
        <taxon>Bacillota</taxon>
        <taxon>Clostridia</taxon>
        <taxon>Lachnospirales</taxon>
        <taxon>Lachnospiraceae</taxon>
        <taxon>Anaerocolumna</taxon>
    </lineage>
</organism>
<dbReference type="Gene3D" id="1.10.3720.10">
    <property type="entry name" value="MetI-like"/>
    <property type="match status" value="1"/>
</dbReference>
<dbReference type="CDD" id="cd06261">
    <property type="entry name" value="TM_PBP2"/>
    <property type="match status" value="1"/>
</dbReference>
<comment type="similarity">
    <text evidence="7">Belongs to the binding-protein-dependent transport system permease family.</text>
</comment>
<gene>
    <name evidence="9" type="ORF">bsdcttw_01630</name>
</gene>
<dbReference type="InterPro" id="IPR035906">
    <property type="entry name" value="MetI-like_sf"/>
</dbReference>
<reference evidence="9 10" key="2">
    <citation type="submission" date="2020-08" db="EMBL/GenBank/DDBJ databases">
        <authorList>
            <person name="Ueki A."/>
            <person name="Tonouchi A."/>
        </authorList>
    </citation>
    <scope>NUCLEOTIDE SEQUENCE [LARGE SCALE GENOMIC DNA]</scope>
    <source>
        <strain evidence="9 10">CTTW</strain>
    </source>
</reference>
<name>A0A7I8DFG5_9FIRM</name>
<evidence type="ECO:0000256" key="3">
    <source>
        <dbReference type="ARBA" id="ARBA00022475"/>
    </source>
</evidence>
<protein>
    <submittedName>
        <fullName evidence="9">Sugar ABC transporter permease</fullName>
    </submittedName>
</protein>
<evidence type="ECO:0000256" key="1">
    <source>
        <dbReference type="ARBA" id="ARBA00004651"/>
    </source>
</evidence>
<feature type="transmembrane region" description="Helical" evidence="7">
    <location>
        <begin position="216"/>
        <end position="238"/>
    </location>
</feature>
<accession>A0A7I8DFG5</accession>
<feature type="transmembrane region" description="Helical" evidence="7">
    <location>
        <begin position="274"/>
        <end position="298"/>
    </location>
</feature>
<dbReference type="InterPro" id="IPR050809">
    <property type="entry name" value="UgpAE/MalFG_permease"/>
</dbReference>
<evidence type="ECO:0000259" key="8">
    <source>
        <dbReference type="PROSITE" id="PS50928"/>
    </source>
</evidence>
<dbReference type="PANTHER" id="PTHR43227">
    <property type="entry name" value="BLL4140 PROTEIN"/>
    <property type="match status" value="1"/>
</dbReference>
<feature type="transmembrane region" description="Helical" evidence="7">
    <location>
        <begin position="21"/>
        <end position="40"/>
    </location>
</feature>
<feature type="transmembrane region" description="Helical" evidence="7">
    <location>
        <begin position="84"/>
        <end position="107"/>
    </location>
</feature>
<dbReference type="SUPFAM" id="SSF161098">
    <property type="entry name" value="MetI-like"/>
    <property type="match status" value="1"/>
</dbReference>
<dbReference type="GO" id="GO:0055085">
    <property type="term" value="P:transmembrane transport"/>
    <property type="evidence" value="ECO:0007669"/>
    <property type="project" value="InterPro"/>
</dbReference>
<keyword evidence="2 7" id="KW-0813">Transport</keyword>
<feature type="transmembrane region" description="Helical" evidence="7">
    <location>
        <begin position="119"/>
        <end position="141"/>
    </location>
</feature>
<dbReference type="InterPro" id="IPR000515">
    <property type="entry name" value="MetI-like"/>
</dbReference>
<feature type="transmembrane region" description="Helical" evidence="7">
    <location>
        <begin position="171"/>
        <end position="195"/>
    </location>
</feature>
<dbReference type="Pfam" id="PF00528">
    <property type="entry name" value="BPD_transp_1"/>
    <property type="match status" value="1"/>
</dbReference>
<dbReference type="RefSeq" id="WP_185257584.1">
    <property type="nucleotide sequence ID" value="NZ_AP023368.1"/>
</dbReference>
<evidence type="ECO:0000256" key="2">
    <source>
        <dbReference type="ARBA" id="ARBA00022448"/>
    </source>
</evidence>
<reference evidence="9 10" key="1">
    <citation type="submission" date="2020-08" db="EMBL/GenBank/DDBJ databases">
        <title>Draft genome sequencing of an Anaerocolumna strain isolated from anoxic soil subjected to BSD treatment.</title>
        <authorList>
            <person name="Uek A."/>
            <person name="Tonouchi A."/>
        </authorList>
    </citation>
    <scope>NUCLEOTIDE SEQUENCE [LARGE SCALE GENOMIC DNA]</scope>
    <source>
        <strain evidence="9 10">CTTW</strain>
    </source>
</reference>
<comment type="subcellular location">
    <subcellularLocation>
        <location evidence="1 7">Cell membrane</location>
        <topology evidence="1 7">Multi-pass membrane protein</topology>
    </subcellularLocation>
</comment>
<keyword evidence="3" id="KW-1003">Cell membrane</keyword>
<dbReference type="KEGG" id="acht:bsdcttw_01630"/>
<keyword evidence="10" id="KW-1185">Reference proteome</keyword>